<keyword evidence="1" id="KW-0732">Signal</keyword>
<feature type="chain" id="PRO_5001990545" description="Lipoprotein" evidence="1">
    <location>
        <begin position="19"/>
        <end position="164"/>
    </location>
</feature>
<accession>A0A0A2LT82</accession>
<dbReference type="PROSITE" id="PS51257">
    <property type="entry name" value="PROKAR_LIPOPROTEIN"/>
    <property type="match status" value="1"/>
</dbReference>
<sequence>MKKLTIALAFAAVLTACGGQKTLLQSGKYNLQSECPANGDCTFAVAKDTSMILTEDGVGKMRYNMTSHEGKSILTYKYNKKSDPRAQDDFYSEEVIIETNSDVASLNKDSEIKMLFGVFCYCKGVAGYYEVKDGYAEYRDGKVIITVPKVIENQKTNIIIADIK</sequence>
<evidence type="ECO:0000313" key="2">
    <source>
        <dbReference type="EMBL" id="KGO79380.1"/>
    </source>
</evidence>
<evidence type="ECO:0000256" key="1">
    <source>
        <dbReference type="SAM" id="SignalP"/>
    </source>
</evidence>
<reference evidence="2 3" key="1">
    <citation type="submission" date="2013-09" db="EMBL/GenBank/DDBJ databases">
        <authorList>
            <person name="Zeng Z."/>
            <person name="Chen C."/>
        </authorList>
    </citation>
    <scope>NUCLEOTIDE SEQUENCE [LARGE SCALE GENOMIC DNA]</scope>
    <source>
        <strain evidence="2 3">F44-8</strain>
    </source>
</reference>
<comment type="caution">
    <text evidence="2">The sequence shown here is derived from an EMBL/GenBank/DDBJ whole genome shotgun (WGS) entry which is preliminary data.</text>
</comment>
<evidence type="ECO:0008006" key="4">
    <source>
        <dbReference type="Google" id="ProtNLM"/>
    </source>
</evidence>
<dbReference type="EMBL" id="JRLV01000018">
    <property type="protein sequence ID" value="KGO79380.1"/>
    <property type="molecule type" value="Genomic_DNA"/>
</dbReference>
<dbReference type="eggNOG" id="ENOG50331EM">
    <property type="taxonomic scope" value="Bacteria"/>
</dbReference>
<keyword evidence="3" id="KW-1185">Reference proteome</keyword>
<dbReference type="Proteomes" id="UP000030129">
    <property type="component" value="Unassembled WGS sequence"/>
</dbReference>
<organism evidence="2 3">
    <name type="scientific">Flavobacterium beibuense F44-8</name>
    <dbReference type="NCBI Taxonomy" id="1406840"/>
    <lineage>
        <taxon>Bacteria</taxon>
        <taxon>Pseudomonadati</taxon>
        <taxon>Bacteroidota</taxon>
        <taxon>Flavobacteriia</taxon>
        <taxon>Flavobacteriales</taxon>
        <taxon>Flavobacteriaceae</taxon>
        <taxon>Flavobacterium</taxon>
    </lineage>
</organism>
<proteinExistence type="predicted"/>
<feature type="signal peptide" evidence="1">
    <location>
        <begin position="1"/>
        <end position="18"/>
    </location>
</feature>
<evidence type="ECO:0000313" key="3">
    <source>
        <dbReference type="Proteomes" id="UP000030129"/>
    </source>
</evidence>
<gene>
    <name evidence="2" type="ORF">Q763_14195</name>
</gene>
<dbReference type="RefSeq" id="WP_035135351.1">
    <property type="nucleotide sequence ID" value="NZ_JRLV01000018.1"/>
</dbReference>
<protein>
    <recommendedName>
        <fullName evidence="4">Lipoprotein</fullName>
    </recommendedName>
</protein>
<name>A0A0A2LT82_9FLAO</name>
<dbReference type="AlphaFoldDB" id="A0A0A2LT82"/>